<proteinExistence type="predicted"/>
<dbReference type="GeneID" id="98139614"/>
<reference evidence="2 3" key="1">
    <citation type="submission" date="2024-07" db="EMBL/GenBank/DDBJ databases">
        <title>Section-level genome sequencing and comparative genomics of Aspergillus sections Usti and Cavernicolus.</title>
        <authorList>
            <consortium name="Lawrence Berkeley National Laboratory"/>
            <person name="Nybo J.L."/>
            <person name="Vesth T.C."/>
            <person name="Theobald S."/>
            <person name="Frisvad J.C."/>
            <person name="Larsen T.O."/>
            <person name="Kjaerboelling I."/>
            <person name="Rothschild-Mancinelli K."/>
            <person name="Lyhne E.K."/>
            <person name="Kogle M.E."/>
            <person name="Barry K."/>
            <person name="Clum A."/>
            <person name="Na H."/>
            <person name="Ledsgaard L."/>
            <person name="Lin J."/>
            <person name="Lipzen A."/>
            <person name="Kuo A."/>
            <person name="Riley R."/>
            <person name="Mondo S."/>
            <person name="Labutti K."/>
            <person name="Haridas S."/>
            <person name="Pangalinan J."/>
            <person name="Salamov A.A."/>
            <person name="Simmons B.A."/>
            <person name="Magnuson J.K."/>
            <person name="Chen J."/>
            <person name="Drula E."/>
            <person name="Henrissat B."/>
            <person name="Wiebenga A."/>
            <person name="Lubbers R.J."/>
            <person name="Gomes A.C."/>
            <person name="Macurrencykelacurrency M.R."/>
            <person name="Stajich J."/>
            <person name="Grigoriev I.V."/>
            <person name="Mortensen U.H."/>
            <person name="De Vries R.P."/>
            <person name="Baker S.E."/>
            <person name="Andersen M.R."/>
        </authorList>
    </citation>
    <scope>NUCLEOTIDE SEQUENCE [LARGE SCALE GENOMIC DNA]</scope>
    <source>
        <strain evidence="2 3">CBS 449.75</strain>
    </source>
</reference>
<evidence type="ECO:0000313" key="3">
    <source>
        <dbReference type="Proteomes" id="UP001610432"/>
    </source>
</evidence>
<name>A0ABR4LPU0_9EURO</name>
<keyword evidence="3" id="KW-1185">Reference proteome</keyword>
<sequence>MGRIRMKKKKKKGVKLSKSSGWVGVERKGRNKKQTNCLGLEPCCAHATPPFDFPRMQPQSSMSKVAFSPWLQTCSFMITNFQYAHGRDARTLEAIGQENRVQVPNSSFPAGSSRPGSLHPEMTRFSSLDSGKPVTKSAFSLFFSKEWGTTSRESCDLEGAHMSLLPTFHFWLKRHAGGNKTPSRRTQVATASAIAAGSPF</sequence>
<evidence type="ECO:0000256" key="1">
    <source>
        <dbReference type="SAM" id="MobiDB-lite"/>
    </source>
</evidence>
<dbReference type="EMBL" id="JBFXLQ010000024">
    <property type="protein sequence ID" value="KAL2866556.1"/>
    <property type="molecule type" value="Genomic_DNA"/>
</dbReference>
<gene>
    <name evidence="2" type="ORF">BJX67DRAFT_130577</name>
</gene>
<evidence type="ECO:0000313" key="2">
    <source>
        <dbReference type="EMBL" id="KAL2866556.1"/>
    </source>
</evidence>
<comment type="caution">
    <text evidence="2">The sequence shown here is derived from an EMBL/GenBank/DDBJ whole genome shotgun (WGS) entry which is preliminary data.</text>
</comment>
<protein>
    <submittedName>
        <fullName evidence="2">Uncharacterized protein</fullName>
    </submittedName>
</protein>
<dbReference type="RefSeq" id="XP_070885535.1">
    <property type="nucleotide sequence ID" value="XM_071024542.1"/>
</dbReference>
<dbReference type="Proteomes" id="UP001610432">
    <property type="component" value="Unassembled WGS sequence"/>
</dbReference>
<feature type="region of interest" description="Disordered" evidence="1">
    <location>
        <begin position="103"/>
        <end position="131"/>
    </location>
</feature>
<accession>A0ABR4LPU0</accession>
<organism evidence="2 3">
    <name type="scientific">Aspergillus lucknowensis</name>
    <dbReference type="NCBI Taxonomy" id="176173"/>
    <lineage>
        <taxon>Eukaryota</taxon>
        <taxon>Fungi</taxon>
        <taxon>Dikarya</taxon>
        <taxon>Ascomycota</taxon>
        <taxon>Pezizomycotina</taxon>
        <taxon>Eurotiomycetes</taxon>
        <taxon>Eurotiomycetidae</taxon>
        <taxon>Eurotiales</taxon>
        <taxon>Aspergillaceae</taxon>
        <taxon>Aspergillus</taxon>
        <taxon>Aspergillus subgen. Nidulantes</taxon>
    </lineage>
</organism>